<evidence type="ECO:0000256" key="13">
    <source>
        <dbReference type="SAM" id="Phobius"/>
    </source>
</evidence>
<proteinExistence type="inferred from homology"/>
<feature type="domain" description="G-protein coupled receptors family 1 profile" evidence="14">
    <location>
        <begin position="719"/>
        <end position="985"/>
    </location>
</feature>
<feature type="transmembrane region" description="Helical" evidence="13">
    <location>
        <begin position="394"/>
        <end position="418"/>
    </location>
</feature>
<dbReference type="Gene3D" id="1.20.1070.10">
    <property type="entry name" value="Rhodopsin 7-helix transmembrane proteins"/>
    <property type="match status" value="3"/>
</dbReference>
<feature type="transmembrane region" description="Helical" evidence="13">
    <location>
        <begin position="553"/>
        <end position="577"/>
    </location>
</feature>
<keyword evidence="16" id="KW-1185">Reference proteome</keyword>
<keyword evidence="7" id="KW-1015">Disulfide bond</keyword>
<evidence type="ECO:0000259" key="14">
    <source>
        <dbReference type="PROSITE" id="PS50262"/>
    </source>
</evidence>
<feature type="transmembrane region" description="Helical" evidence="13">
    <location>
        <begin position="830"/>
        <end position="850"/>
    </location>
</feature>
<feature type="transmembrane region" description="Helical" evidence="13">
    <location>
        <begin position="751"/>
        <end position="775"/>
    </location>
</feature>
<dbReference type="Pfam" id="PF00001">
    <property type="entry name" value="7tm_1"/>
    <property type="match status" value="3"/>
</dbReference>
<sequence>MRGDESVAWKQQTENKEGKDKGAGPWRDVATGLPELCCLSFLPLPPTMEERELCFPHINSSCRKQRRSQADNLLTYSLLPLISLLTTTLNLLVIISISHFKQLHTPTNLLLLSLAASDFLVGLLISFLLVFSDGCWYLGDHICVLYSGIDAILITVPVGTMVLISIDRYVAICNPLHYHYKITVRRVLVVNVLCWVCSVLYISVMLWDIFIQPDRFKSCQGECVIALDDNEGIIDFVLVFVSPVSVVIVLYLRVFVVAVSQARAMRGQIRTVTLKPSEAVHVRKSELKAAGILGVVVVTFLSCYFPFFCSSFVGDSFQFSSTAVPLQTWLPYFNSCLNPLIYAFFYPWFRKSAKLLLTLKILRRGSSRLNERELCFPHINSSCRKQRRSQADNLLTYSLLPLISLLTTTLNLLVIISISHFKQLHTPTNLLLLSLAVSDFLVGLLISFVLVFSDGCWYLGDHICVLYSGIDATLITVPVGTMVLISIDRYVAICYPLHYHYKISVRRVLVANVLCWVCSVLYISVILWDIFIQPDRFKSCQGECVIALDDNEGIIDFALIFVVPVSVVIVLYLRVFVVAVSQARAMRGQIRTVTLKRSEAVHVRKSELKAAGILGVVVVTFLSCYFPYYCSSFVGDGFQFSSTAVPLQTWLPYFNSCLNPLIYAFFYPWFRKSAKLLLTLKILRRGSSRLNVLKQKRSPADKLLTYSLLPLICLLTTTLNLLVIISISHFKLYRLYVILLSQLRQLHTPTNLLLLSLAASDFLVGLLISFLLVFSDGCWYLGDHICVLYSGIDATLITVPVGTMVLISIDRYVAICNPLHYHYKITVRRVLVVNVLCWVCSLLYVSVMLWDAFLQPGMFKSCQGECVMVFDDNEAIIDFVLIFVVPVSVIIVLYLRVFVVAVSQARAMRGQIRVVALKPSEAVHVRKSELKAAGILGVVVVAFLSCYFPYYFSFFGGDSFQFSLTAVPAQNWLPYFNSCLNPLIYAFCYPWFKKSVKLLLTLKILCHGSSRLNVL</sequence>
<feature type="domain" description="G-protein coupled receptors family 1 profile" evidence="14">
    <location>
        <begin position="89"/>
        <end position="342"/>
    </location>
</feature>
<dbReference type="PANTHER" id="PTHR24249:SF381">
    <property type="entry name" value="TRACE AMINE ASSOCIATED RECEPTOR 19P-RELATED"/>
    <property type="match status" value="1"/>
</dbReference>
<dbReference type="InterPro" id="IPR017452">
    <property type="entry name" value="GPCR_Rhodpsn_7TM"/>
</dbReference>
<keyword evidence="4 13" id="KW-1133">Transmembrane helix</keyword>
<protein>
    <submittedName>
        <fullName evidence="15">(Atlantic silverside) hypothetical protein</fullName>
    </submittedName>
</protein>
<keyword evidence="2" id="KW-1003">Cell membrane</keyword>
<feature type="transmembrane region" description="Helical" evidence="13">
    <location>
        <begin position="289"/>
        <end position="309"/>
    </location>
</feature>
<gene>
    <name evidence="15" type="ORF">MMEN_LOCUS16923</name>
</gene>
<dbReference type="OrthoDB" id="8951265at2759"/>
<keyword evidence="8 11" id="KW-0675">Receptor</keyword>
<feature type="region of interest" description="Disordered" evidence="12">
    <location>
        <begin position="1"/>
        <end position="25"/>
    </location>
</feature>
<comment type="caution">
    <text evidence="15">The sequence shown here is derived from an EMBL/GenBank/DDBJ whole genome shotgun (WGS) entry which is preliminary data.</text>
</comment>
<keyword evidence="3 11" id="KW-0812">Transmembrane</keyword>
<evidence type="ECO:0000256" key="4">
    <source>
        <dbReference type="ARBA" id="ARBA00022989"/>
    </source>
</evidence>
<evidence type="ECO:0000256" key="11">
    <source>
        <dbReference type="RuleBase" id="RU000688"/>
    </source>
</evidence>
<dbReference type="PROSITE" id="PS00237">
    <property type="entry name" value="G_PROTEIN_RECEP_F1_1"/>
    <property type="match status" value="3"/>
</dbReference>
<evidence type="ECO:0000256" key="10">
    <source>
        <dbReference type="ARBA" id="ARBA00023224"/>
    </source>
</evidence>
<evidence type="ECO:0000256" key="5">
    <source>
        <dbReference type="ARBA" id="ARBA00023040"/>
    </source>
</evidence>
<keyword evidence="5 11" id="KW-0297">G-protein coupled receptor</keyword>
<evidence type="ECO:0000256" key="3">
    <source>
        <dbReference type="ARBA" id="ARBA00022692"/>
    </source>
</evidence>
<dbReference type="SUPFAM" id="SSF81321">
    <property type="entry name" value="Family A G protein-coupled receptor-like"/>
    <property type="match status" value="3"/>
</dbReference>
<dbReference type="PANTHER" id="PTHR24249">
    <property type="entry name" value="HISTAMINE RECEPTOR-RELATED G-PROTEIN COUPLED RECEPTOR"/>
    <property type="match status" value="1"/>
</dbReference>
<feature type="transmembrane region" description="Helical" evidence="13">
    <location>
        <begin position="507"/>
        <end position="532"/>
    </location>
</feature>
<feature type="transmembrane region" description="Helical" evidence="13">
    <location>
        <begin position="329"/>
        <end position="349"/>
    </location>
</feature>
<evidence type="ECO:0000313" key="15">
    <source>
        <dbReference type="EMBL" id="CAG5986518.1"/>
    </source>
</evidence>
<evidence type="ECO:0000256" key="2">
    <source>
        <dbReference type="ARBA" id="ARBA00022475"/>
    </source>
</evidence>
<keyword evidence="9" id="KW-0325">Glycoprotein</keyword>
<feature type="transmembrane region" description="Helical" evidence="13">
    <location>
        <begin position="932"/>
        <end position="952"/>
    </location>
</feature>
<evidence type="ECO:0000256" key="9">
    <source>
        <dbReference type="ARBA" id="ARBA00023180"/>
    </source>
</evidence>
<feature type="domain" description="G-protein coupled receptors family 1 profile" evidence="14">
    <location>
        <begin position="410"/>
        <end position="663"/>
    </location>
</feature>
<evidence type="ECO:0000256" key="6">
    <source>
        <dbReference type="ARBA" id="ARBA00023136"/>
    </source>
</evidence>
<dbReference type="Proteomes" id="UP000677803">
    <property type="component" value="Unassembled WGS sequence"/>
</dbReference>
<evidence type="ECO:0000313" key="16">
    <source>
        <dbReference type="Proteomes" id="UP000677803"/>
    </source>
</evidence>
<accession>A0A8S4BHH0</accession>
<feature type="transmembrane region" description="Helical" evidence="13">
    <location>
        <begin position="73"/>
        <end position="97"/>
    </location>
</feature>
<comment type="subcellular location">
    <subcellularLocation>
        <location evidence="1">Cell membrane</location>
        <topology evidence="1">Multi-pass membrane protein</topology>
    </subcellularLocation>
</comment>
<dbReference type="CDD" id="cd15055">
    <property type="entry name" value="7tmA_TAARs"/>
    <property type="match status" value="1"/>
</dbReference>
<evidence type="ECO:0000256" key="7">
    <source>
        <dbReference type="ARBA" id="ARBA00023157"/>
    </source>
</evidence>
<feature type="transmembrane region" description="Helical" evidence="13">
    <location>
        <begin position="879"/>
        <end position="903"/>
    </location>
</feature>
<dbReference type="AlphaFoldDB" id="A0A8S4BHH0"/>
<keyword evidence="6 13" id="KW-0472">Membrane</keyword>
<evidence type="ECO:0000256" key="8">
    <source>
        <dbReference type="ARBA" id="ARBA00023170"/>
    </source>
</evidence>
<feature type="transmembrane region" description="Helical" evidence="13">
    <location>
        <begin position="236"/>
        <end position="260"/>
    </location>
</feature>
<name>A0A8S4BHH0_9TELE</name>
<dbReference type="SMART" id="SM01381">
    <property type="entry name" value="7TM_GPCR_Srsx"/>
    <property type="match status" value="1"/>
</dbReference>
<dbReference type="FunFam" id="1.20.1070.10:FF:000030">
    <property type="entry name" value="trace amine-associated receptor 1"/>
    <property type="match status" value="2"/>
</dbReference>
<feature type="transmembrane region" description="Helical" evidence="13">
    <location>
        <begin position="610"/>
        <end position="629"/>
    </location>
</feature>
<dbReference type="PRINTS" id="PR00237">
    <property type="entry name" value="GPCRRHODOPSN"/>
</dbReference>
<dbReference type="InterPro" id="IPR000276">
    <property type="entry name" value="GPCR_Rhodpsn"/>
</dbReference>
<dbReference type="EMBL" id="CAJRST010036000">
    <property type="protein sequence ID" value="CAG5986518.1"/>
    <property type="molecule type" value="Genomic_DNA"/>
</dbReference>
<evidence type="ECO:0000256" key="1">
    <source>
        <dbReference type="ARBA" id="ARBA00004651"/>
    </source>
</evidence>
<dbReference type="GO" id="GO:0005886">
    <property type="term" value="C:plasma membrane"/>
    <property type="evidence" value="ECO:0007669"/>
    <property type="project" value="UniProtKB-SubCell"/>
</dbReference>
<feature type="compositionally biased region" description="Basic and acidic residues" evidence="12">
    <location>
        <begin position="1"/>
        <end position="22"/>
    </location>
</feature>
<organism evidence="15 16">
    <name type="scientific">Menidia menidia</name>
    <name type="common">Atlantic silverside</name>
    <dbReference type="NCBI Taxonomy" id="238744"/>
    <lineage>
        <taxon>Eukaryota</taxon>
        <taxon>Metazoa</taxon>
        <taxon>Chordata</taxon>
        <taxon>Craniata</taxon>
        <taxon>Vertebrata</taxon>
        <taxon>Euteleostomi</taxon>
        <taxon>Actinopterygii</taxon>
        <taxon>Neopterygii</taxon>
        <taxon>Teleostei</taxon>
        <taxon>Neoteleostei</taxon>
        <taxon>Acanthomorphata</taxon>
        <taxon>Ovalentaria</taxon>
        <taxon>Atherinomorphae</taxon>
        <taxon>Atheriniformes</taxon>
        <taxon>Atherinopsidae</taxon>
        <taxon>Menidiinae</taxon>
        <taxon>Menidia</taxon>
    </lineage>
</organism>
<feature type="transmembrane region" description="Helical" evidence="13">
    <location>
        <begin position="109"/>
        <end position="132"/>
    </location>
</feature>
<feature type="transmembrane region" description="Helical" evidence="13">
    <location>
        <begin position="708"/>
        <end position="730"/>
    </location>
</feature>
<feature type="transmembrane region" description="Helical" evidence="13">
    <location>
        <begin position="144"/>
        <end position="166"/>
    </location>
</feature>
<dbReference type="PROSITE" id="PS50262">
    <property type="entry name" value="G_PROTEIN_RECEP_F1_2"/>
    <property type="match status" value="3"/>
</dbReference>
<reference evidence="15" key="1">
    <citation type="submission" date="2021-05" db="EMBL/GenBank/DDBJ databases">
        <authorList>
            <person name="Tigano A."/>
        </authorList>
    </citation>
    <scope>NUCLEOTIDE SEQUENCE</scope>
</reference>
<feature type="transmembrane region" description="Helical" evidence="13">
    <location>
        <begin position="187"/>
        <end position="207"/>
    </location>
</feature>
<evidence type="ECO:0000256" key="12">
    <source>
        <dbReference type="SAM" id="MobiDB-lite"/>
    </source>
</evidence>
<comment type="similarity">
    <text evidence="11">Belongs to the G-protein coupled receptor 1 family.</text>
</comment>
<keyword evidence="10 11" id="KW-0807">Transducer</keyword>
<dbReference type="GO" id="GO:0001594">
    <property type="term" value="F:trace-amine receptor activity"/>
    <property type="evidence" value="ECO:0007669"/>
    <property type="project" value="TreeGrafter"/>
</dbReference>
<feature type="transmembrane region" description="Helical" evidence="13">
    <location>
        <begin position="430"/>
        <end position="452"/>
    </location>
</feature>
<feature type="transmembrane region" description="Helical" evidence="13">
    <location>
        <begin position="972"/>
        <end position="992"/>
    </location>
</feature>
<dbReference type="InterPro" id="IPR050569">
    <property type="entry name" value="TAAR"/>
</dbReference>
<feature type="transmembrane region" description="Helical" evidence="13">
    <location>
        <begin position="787"/>
        <end position="809"/>
    </location>
</feature>